<sequence length="276" mass="30101">MEKLTSSNQITFAAKALSVGYGSSAKTQPVLKNVNLDIEPGKLTILIGSNGCGKSTLLKCMARVLKPMSGQVLLNGEDINKQNPKSVAKQLALLPQGPIAPEGLTVKQLVAQGRYPHQSFFQQWSTEDEEAVLEAMQMANVEELQNRPISEMSGGQRQRCWIAMVLAQQTDIILLDEPTTYLDLKVQVDLLSLLSQLAHDHGRTLVVVLHELNLAASYADHLVMVKNGEIYAQGTPEAVFTASNLRQVFGLQAKVLTDPETGSQICIPTAVPQRNM</sequence>
<dbReference type="Pfam" id="PF00005">
    <property type="entry name" value="ABC_tran"/>
    <property type="match status" value="1"/>
</dbReference>
<dbReference type="GO" id="GO:0005524">
    <property type="term" value="F:ATP binding"/>
    <property type="evidence" value="ECO:0007669"/>
    <property type="project" value="UniProtKB-KW"/>
</dbReference>
<comment type="caution">
    <text evidence="12">The sequence shown here is derived from an EMBL/GenBank/DDBJ whole genome shotgun (WGS) entry which is preliminary data.</text>
</comment>
<dbReference type="InterPro" id="IPR051535">
    <property type="entry name" value="Siderophore_ABC-ATPase"/>
</dbReference>
<organism evidence="12 13">
    <name type="scientific">Vibrio comitans NBRC 102076</name>
    <dbReference type="NCBI Taxonomy" id="1219078"/>
    <lineage>
        <taxon>Bacteria</taxon>
        <taxon>Pseudomonadati</taxon>
        <taxon>Pseudomonadota</taxon>
        <taxon>Gammaproteobacteria</taxon>
        <taxon>Vibrionales</taxon>
        <taxon>Vibrionaceae</taxon>
        <taxon>Vibrio</taxon>
    </lineage>
</organism>
<reference evidence="12 13" key="1">
    <citation type="submission" date="2019-06" db="EMBL/GenBank/DDBJ databases">
        <title>Whole genome shotgun sequence of Vibrio comitans NBRC 102076.</title>
        <authorList>
            <person name="Hosoyama A."/>
            <person name="Uohara A."/>
            <person name="Ohji S."/>
            <person name="Ichikawa N."/>
        </authorList>
    </citation>
    <scope>NUCLEOTIDE SEQUENCE [LARGE SCALE GENOMIC DNA]</scope>
    <source>
        <strain evidence="12 13">NBRC 102076</strain>
    </source>
</reference>
<dbReference type="AlphaFoldDB" id="A0A4Y3IQ47"/>
<evidence type="ECO:0000313" key="13">
    <source>
        <dbReference type="Proteomes" id="UP000318242"/>
    </source>
</evidence>
<keyword evidence="3" id="KW-0813">Transport</keyword>
<dbReference type="InterPro" id="IPR003439">
    <property type="entry name" value="ABC_transporter-like_ATP-bd"/>
</dbReference>
<keyword evidence="5" id="KW-0410">Iron transport</keyword>
<keyword evidence="4" id="KW-1003">Cell membrane</keyword>
<dbReference type="InterPro" id="IPR003593">
    <property type="entry name" value="AAA+_ATPase"/>
</dbReference>
<evidence type="ECO:0000256" key="8">
    <source>
        <dbReference type="ARBA" id="ARBA00023004"/>
    </source>
</evidence>
<dbReference type="SUPFAM" id="SSF52540">
    <property type="entry name" value="P-loop containing nucleoside triphosphate hydrolases"/>
    <property type="match status" value="1"/>
</dbReference>
<feature type="domain" description="ABC transporter" evidence="11">
    <location>
        <begin position="14"/>
        <end position="252"/>
    </location>
</feature>
<evidence type="ECO:0000256" key="3">
    <source>
        <dbReference type="ARBA" id="ARBA00022448"/>
    </source>
</evidence>
<keyword evidence="9" id="KW-0406">Ion transport</keyword>
<dbReference type="PANTHER" id="PTHR42771:SF2">
    <property type="entry name" value="IRON(3+)-HYDROXAMATE IMPORT ATP-BINDING PROTEIN FHUC"/>
    <property type="match status" value="1"/>
</dbReference>
<dbReference type="Gene3D" id="3.40.50.300">
    <property type="entry name" value="P-loop containing nucleotide triphosphate hydrolases"/>
    <property type="match status" value="1"/>
</dbReference>
<protein>
    <submittedName>
        <fullName evidence="12">Putative siderophore transport system ATP-binding protein YusV</fullName>
    </submittedName>
</protein>
<dbReference type="Proteomes" id="UP000318242">
    <property type="component" value="Unassembled WGS sequence"/>
</dbReference>
<dbReference type="PANTHER" id="PTHR42771">
    <property type="entry name" value="IRON(3+)-HYDROXAMATE IMPORT ATP-BINDING PROTEIN FHUC"/>
    <property type="match status" value="1"/>
</dbReference>
<keyword evidence="8" id="KW-0408">Iron</keyword>
<evidence type="ECO:0000313" key="12">
    <source>
        <dbReference type="EMBL" id="GEA61486.1"/>
    </source>
</evidence>
<evidence type="ECO:0000256" key="2">
    <source>
        <dbReference type="ARBA" id="ARBA00005417"/>
    </source>
</evidence>
<evidence type="ECO:0000256" key="9">
    <source>
        <dbReference type="ARBA" id="ARBA00023065"/>
    </source>
</evidence>
<accession>A0A4Y3IQ47</accession>
<evidence type="ECO:0000259" key="11">
    <source>
        <dbReference type="PROSITE" id="PS50893"/>
    </source>
</evidence>
<proteinExistence type="inferred from homology"/>
<dbReference type="GO" id="GO:0005886">
    <property type="term" value="C:plasma membrane"/>
    <property type="evidence" value="ECO:0007669"/>
    <property type="project" value="UniProtKB-SubCell"/>
</dbReference>
<dbReference type="SMART" id="SM00382">
    <property type="entry name" value="AAA"/>
    <property type="match status" value="1"/>
</dbReference>
<evidence type="ECO:0000256" key="7">
    <source>
        <dbReference type="ARBA" id="ARBA00022840"/>
    </source>
</evidence>
<evidence type="ECO:0000256" key="5">
    <source>
        <dbReference type="ARBA" id="ARBA00022496"/>
    </source>
</evidence>
<evidence type="ECO:0000256" key="1">
    <source>
        <dbReference type="ARBA" id="ARBA00004202"/>
    </source>
</evidence>
<dbReference type="CDD" id="cd03214">
    <property type="entry name" value="ABC_Iron-Siderophores_B12_Hemin"/>
    <property type="match status" value="1"/>
</dbReference>
<dbReference type="EMBL" id="BJLH01000012">
    <property type="protein sequence ID" value="GEA61486.1"/>
    <property type="molecule type" value="Genomic_DNA"/>
</dbReference>
<evidence type="ECO:0000256" key="10">
    <source>
        <dbReference type="ARBA" id="ARBA00023136"/>
    </source>
</evidence>
<dbReference type="InterPro" id="IPR027417">
    <property type="entry name" value="P-loop_NTPase"/>
</dbReference>
<dbReference type="GO" id="GO:0016887">
    <property type="term" value="F:ATP hydrolysis activity"/>
    <property type="evidence" value="ECO:0007669"/>
    <property type="project" value="InterPro"/>
</dbReference>
<comment type="subcellular location">
    <subcellularLocation>
        <location evidence="1">Cell membrane</location>
        <topology evidence="1">Peripheral membrane protein</topology>
    </subcellularLocation>
</comment>
<dbReference type="GO" id="GO:0006826">
    <property type="term" value="P:iron ion transport"/>
    <property type="evidence" value="ECO:0007669"/>
    <property type="project" value="UniProtKB-KW"/>
</dbReference>
<dbReference type="PROSITE" id="PS50893">
    <property type="entry name" value="ABC_TRANSPORTER_2"/>
    <property type="match status" value="1"/>
</dbReference>
<evidence type="ECO:0000256" key="6">
    <source>
        <dbReference type="ARBA" id="ARBA00022741"/>
    </source>
</evidence>
<dbReference type="RefSeq" id="WP_244311422.1">
    <property type="nucleotide sequence ID" value="NZ_BJLH01000012.1"/>
</dbReference>
<comment type="similarity">
    <text evidence="2">Belongs to the ABC transporter superfamily.</text>
</comment>
<name>A0A4Y3IQ47_9VIBR</name>
<gene>
    <name evidence="12" type="primary">yusV</name>
    <name evidence="12" type="ORF">VCO01S_26790</name>
</gene>
<keyword evidence="13" id="KW-1185">Reference proteome</keyword>
<keyword evidence="6" id="KW-0547">Nucleotide-binding</keyword>
<evidence type="ECO:0000256" key="4">
    <source>
        <dbReference type="ARBA" id="ARBA00022475"/>
    </source>
</evidence>
<dbReference type="FunFam" id="3.40.50.300:FF:000134">
    <property type="entry name" value="Iron-enterobactin ABC transporter ATP-binding protein"/>
    <property type="match status" value="1"/>
</dbReference>
<keyword evidence="7 12" id="KW-0067">ATP-binding</keyword>
<keyword evidence="10" id="KW-0472">Membrane</keyword>